<feature type="region of interest" description="Disordered" evidence="1">
    <location>
        <begin position="90"/>
        <end position="117"/>
    </location>
</feature>
<dbReference type="AlphaFoldDB" id="A0A329SA99"/>
<gene>
    <name evidence="3" type="ORF">PC110_g9945</name>
</gene>
<evidence type="ECO:0000313" key="4">
    <source>
        <dbReference type="Proteomes" id="UP000251314"/>
    </source>
</evidence>
<keyword evidence="4" id="KW-1185">Reference proteome</keyword>
<organism evidence="3 4">
    <name type="scientific">Phytophthora cactorum</name>
    <dbReference type="NCBI Taxonomy" id="29920"/>
    <lineage>
        <taxon>Eukaryota</taxon>
        <taxon>Sar</taxon>
        <taxon>Stramenopiles</taxon>
        <taxon>Oomycota</taxon>
        <taxon>Peronosporomycetes</taxon>
        <taxon>Peronosporales</taxon>
        <taxon>Peronosporaceae</taxon>
        <taxon>Phytophthora</taxon>
    </lineage>
</organism>
<evidence type="ECO:0000313" key="3">
    <source>
        <dbReference type="EMBL" id="RAW33725.1"/>
    </source>
</evidence>
<accession>A0A329SA99</accession>
<evidence type="ECO:0000256" key="2">
    <source>
        <dbReference type="SAM" id="SignalP"/>
    </source>
</evidence>
<protein>
    <submittedName>
        <fullName evidence="3">Uncharacterized protein</fullName>
    </submittedName>
</protein>
<proteinExistence type="predicted"/>
<name>A0A329SA99_9STRA</name>
<feature type="signal peptide" evidence="2">
    <location>
        <begin position="1"/>
        <end position="24"/>
    </location>
</feature>
<reference evidence="3 4" key="1">
    <citation type="submission" date="2018-01" db="EMBL/GenBank/DDBJ databases">
        <title>Draft genome of the strawberry crown rot pathogen Phytophthora cactorum.</title>
        <authorList>
            <person name="Armitage A.D."/>
            <person name="Lysoe E."/>
            <person name="Nellist C.F."/>
            <person name="Harrison R.J."/>
            <person name="Brurberg M.B."/>
        </authorList>
    </citation>
    <scope>NUCLEOTIDE SEQUENCE [LARGE SCALE GENOMIC DNA]</scope>
    <source>
        <strain evidence="3 4">10300</strain>
    </source>
</reference>
<feature type="chain" id="PRO_5016361589" evidence="2">
    <location>
        <begin position="25"/>
        <end position="117"/>
    </location>
</feature>
<dbReference type="OrthoDB" id="129948at2759"/>
<sequence>MMLSKTICALCVAAVAFSGSAVDASTEVAETFGWLLPKSYATYGGYGDAGAGANGYGGAAAGTSGAGNKGNSDGNTDSYAKGVAAITTSAPQKTANQASQTAAQTTTKSGTYRHLRA</sequence>
<dbReference type="VEuPathDB" id="FungiDB:PC110_g9945"/>
<feature type="compositionally biased region" description="Low complexity" evidence="1">
    <location>
        <begin position="92"/>
        <end position="109"/>
    </location>
</feature>
<dbReference type="EMBL" id="MJFZ01000227">
    <property type="protein sequence ID" value="RAW33725.1"/>
    <property type="molecule type" value="Genomic_DNA"/>
</dbReference>
<comment type="caution">
    <text evidence="3">The sequence shown here is derived from an EMBL/GenBank/DDBJ whole genome shotgun (WGS) entry which is preliminary data.</text>
</comment>
<evidence type="ECO:0000256" key="1">
    <source>
        <dbReference type="SAM" id="MobiDB-lite"/>
    </source>
</evidence>
<keyword evidence="2" id="KW-0732">Signal</keyword>
<dbReference type="Proteomes" id="UP000251314">
    <property type="component" value="Unassembled WGS sequence"/>
</dbReference>
<dbReference type="STRING" id="29920.A0A329SA99"/>